<comment type="subcellular location">
    <subcellularLocation>
        <location evidence="1">Cell membrane</location>
        <topology evidence="1">Multi-pass membrane protein</topology>
    </subcellularLocation>
</comment>
<feature type="transmembrane region" description="Helical" evidence="6">
    <location>
        <begin position="15"/>
        <end position="32"/>
    </location>
</feature>
<evidence type="ECO:0000259" key="7">
    <source>
        <dbReference type="PROSITE" id="PS50850"/>
    </source>
</evidence>
<feature type="transmembrane region" description="Helical" evidence="6">
    <location>
        <begin position="105"/>
        <end position="127"/>
    </location>
</feature>
<name>C0ZA11_BREBN</name>
<feature type="transmembrane region" description="Helical" evidence="6">
    <location>
        <begin position="169"/>
        <end position="187"/>
    </location>
</feature>
<dbReference type="InterPro" id="IPR020846">
    <property type="entry name" value="MFS_dom"/>
</dbReference>
<dbReference type="InterPro" id="IPR011701">
    <property type="entry name" value="MFS"/>
</dbReference>
<dbReference type="GO" id="GO:0022857">
    <property type="term" value="F:transmembrane transporter activity"/>
    <property type="evidence" value="ECO:0007669"/>
    <property type="project" value="InterPro"/>
</dbReference>
<sequence length="408" mass="43452">MIVLEDLIRSGPSKGLIALMVITCGFTVANVYLNQTLLVDMAKTFDSTVAEIGGVTTLTQVGYAIGNLLLVPLGDMFERRRMIVFLLLAVSLSLLSAALSSSLTWLIVSHFAIGITTIIPQLIVPLAASMANDRNRGKLLGTVAIGLVCGILGARIVSGIVDSIWGWRVMYWISFGFMLLLTLLIRFRLPQSQGETALPYRQLLLSLGPLFVKQKALQSACLSQGMVFGSFSVFFTTIGFLLQSPPYEYGSAVVGLVGLVGIGGAVATPLIGLIIDRKGAALANKICMLAAMASFLISAVAANWLPGLIGSALLLTVSTQANQVACQAKIFELSAAARSRLNGLYMVFTFIGGALGSYVGVWAWSNWQWSGVCVVGLIMVFVGMSTSAGIKNVNHTKIERMKNTNANS</sequence>
<dbReference type="SUPFAM" id="SSF103473">
    <property type="entry name" value="MFS general substrate transporter"/>
    <property type="match status" value="1"/>
</dbReference>
<evidence type="ECO:0000313" key="8">
    <source>
        <dbReference type="EMBL" id="BAH46865.1"/>
    </source>
</evidence>
<dbReference type="CDD" id="cd17324">
    <property type="entry name" value="MFS_NepI_like"/>
    <property type="match status" value="1"/>
</dbReference>
<keyword evidence="4 6" id="KW-1133">Transmembrane helix</keyword>
<feature type="transmembrane region" description="Helical" evidence="6">
    <location>
        <begin position="249"/>
        <end position="274"/>
    </location>
</feature>
<dbReference type="PANTHER" id="PTHR42910">
    <property type="entry name" value="TRANSPORTER SCO4007-RELATED"/>
    <property type="match status" value="1"/>
</dbReference>
<proteinExistence type="predicted"/>
<dbReference type="STRING" id="358681.BBR47_58880"/>
<dbReference type="Proteomes" id="UP000001877">
    <property type="component" value="Chromosome"/>
</dbReference>
<dbReference type="InterPro" id="IPR036259">
    <property type="entry name" value="MFS_trans_sf"/>
</dbReference>
<gene>
    <name evidence="8" type="ordered locus">BBR47_58880</name>
</gene>
<reference evidence="8 9" key="1">
    <citation type="submission" date="2005-03" db="EMBL/GenBank/DDBJ databases">
        <title>Brevibacillus brevis strain 47, complete genome.</title>
        <authorList>
            <person name="Hosoyama A."/>
            <person name="Yamada R."/>
            <person name="Hongo Y."/>
            <person name="Terui Y."/>
            <person name="Ankai A."/>
            <person name="Masuyama W."/>
            <person name="Sekiguchi M."/>
            <person name="Takeda T."/>
            <person name="Asano K."/>
            <person name="Ohji S."/>
            <person name="Ichikawa N."/>
            <person name="Narita S."/>
            <person name="Aoki N."/>
            <person name="Miura H."/>
            <person name="Matsushita S."/>
            <person name="Sekigawa T."/>
            <person name="Yamagata H."/>
            <person name="Yoshikawa H."/>
            <person name="Udaka S."/>
            <person name="Tanikawa S."/>
            <person name="Fujita N."/>
        </authorList>
    </citation>
    <scope>NUCLEOTIDE SEQUENCE [LARGE SCALE GENOMIC DNA]</scope>
    <source>
        <strain evidence="9">47 / JCM 6285 / NBRC 100599</strain>
    </source>
</reference>
<keyword evidence="2" id="KW-0813">Transport</keyword>
<keyword evidence="3 6" id="KW-0812">Transmembrane</keyword>
<feature type="transmembrane region" description="Helical" evidence="6">
    <location>
        <begin position="221"/>
        <end position="243"/>
    </location>
</feature>
<feature type="transmembrane region" description="Helical" evidence="6">
    <location>
        <begin position="139"/>
        <end position="157"/>
    </location>
</feature>
<evidence type="ECO:0000256" key="4">
    <source>
        <dbReference type="ARBA" id="ARBA00022989"/>
    </source>
</evidence>
<feature type="transmembrane region" description="Helical" evidence="6">
    <location>
        <begin position="343"/>
        <end position="363"/>
    </location>
</feature>
<accession>C0ZA11</accession>
<organism evidence="8 9">
    <name type="scientific">Brevibacillus brevis (strain 47 / JCM 6285 / NBRC 100599)</name>
    <dbReference type="NCBI Taxonomy" id="358681"/>
    <lineage>
        <taxon>Bacteria</taxon>
        <taxon>Bacillati</taxon>
        <taxon>Bacillota</taxon>
        <taxon>Bacilli</taxon>
        <taxon>Bacillales</taxon>
        <taxon>Paenibacillaceae</taxon>
        <taxon>Brevibacillus</taxon>
    </lineage>
</organism>
<evidence type="ECO:0000256" key="1">
    <source>
        <dbReference type="ARBA" id="ARBA00004651"/>
    </source>
</evidence>
<feature type="transmembrane region" description="Helical" evidence="6">
    <location>
        <begin position="52"/>
        <end position="70"/>
    </location>
</feature>
<evidence type="ECO:0000256" key="5">
    <source>
        <dbReference type="ARBA" id="ARBA00023136"/>
    </source>
</evidence>
<dbReference type="PROSITE" id="PS50850">
    <property type="entry name" value="MFS"/>
    <property type="match status" value="1"/>
</dbReference>
<dbReference type="HOGENOM" id="CLU_001265_23_0_9"/>
<feature type="transmembrane region" description="Helical" evidence="6">
    <location>
        <begin position="82"/>
        <end position="99"/>
    </location>
</feature>
<evidence type="ECO:0000256" key="2">
    <source>
        <dbReference type="ARBA" id="ARBA00022448"/>
    </source>
</evidence>
<dbReference type="Pfam" id="PF07690">
    <property type="entry name" value="MFS_1"/>
    <property type="match status" value="1"/>
</dbReference>
<evidence type="ECO:0000313" key="9">
    <source>
        <dbReference type="Proteomes" id="UP000001877"/>
    </source>
</evidence>
<dbReference type="AlphaFoldDB" id="C0ZA11"/>
<protein>
    <submittedName>
        <fullName evidence="8">Conserved hypothetical membrane protein</fullName>
    </submittedName>
</protein>
<evidence type="ECO:0000256" key="6">
    <source>
        <dbReference type="SAM" id="Phobius"/>
    </source>
</evidence>
<dbReference type="PANTHER" id="PTHR42910:SF1">
    <property type="entry name" value="MAJOR FACILITATOR SUPERFAMILY (MFS) PROFILE DOMAIN-CONTAINING PROTEIN"/>
    <property type="match status" value="1"/>
</dbReference>
<dbReference type="EMBL" id="AP008955">
    <property type="protein sequence ID" value="BAH46865.1"/>
    <property type="molecule type" value="Genomic_DNA"/>
</dbReference>
<dbReference type="Gene3D" id="1.20.1250.20">
    <property type="entry name" value="MFS general substrate transporter like domains"/>
    <property type="match status" value="1"/>
</dbReference>
<feature type="domain" description="Major facilitator superfamily (MFS) profile" evidence="7">
    <location>
        <begin position="13"/>
        <end position="388"/>
    </location>
</feature>
<keyword evidence="5 6" id="KW-0472">Membrane</keyword>
<keyword evidence="9" id="KW-1185">Reference proteome</keyword>
<dbReference type="KEGG" id="bbe:BBR47_58880"/>
<feature type="transmembrane region" description="Helical" evidence="6">
    <location>
        <begin position="286"/>
        <end position="305"/>
    </location>
</feature>
<dbReference type="GO" id="GO:0005886">
    <property type="term" value="C:plasma membrane"/>
    <property type="evidence" value="ECO:0007669"/>
    <property type="project" value="UniProtKB-SubCell"/>
</dbReference>
<dbReference type="eggNOG" id="COG2814">
    <property type="taxonomic scope" value="Bacteria"/>
</dbReference>
<evidence type="ECO:0000256" key="3">
    <source>
        <dbReference type="ARBA" id="ARBA00022692"/>
    </source>
</evidence>
<feature type="transmembrane region" description="Helical" evidence="6">
    <location>
        <begin position="369"/>
        <end position="390"/>
    </location>
</feature>